<dbReference type="KEGG" id="tng:GSTEN00014635G001"/>
<gene>
    <name evidence="1" type="ORF">GSTENG00014635001</name>
</gene>
<dbReference type="EMBL" id="CAAE01014536">
    <property type="protein sequence ID" value="CAF97312.1"/>
    <property type="molecule type" value="Genomic_DNA"/>
</dbReference>
<dbReference type="OrthoDB" id="8677105at2759"/>
<protein>
    <submittedName>
        <fullName evidence="1">(spotted green pufferfish) hypothetical protein</fullName>
    </submittedName>
</protein>
<organism evidence="1">
    <name type="scientific">Tetraodon nigroviridis</name>
    <name type="common">Spotted green pufferfish</name>
    <name type="synonym">Chelonodon nigroviridis</name>
    <dbReference type="NCBI Taxonomy" id="99883"/>
    <lineage>
        <taxon>Eukaryota</taxon>
        <taxon>Metazoa</taxon>
        <taxon>Chordata</taxon>
        <taxon>Craniata</taxon>
        <taxon>Vertebrata</taxon>
        <taxon>Euteleostomi</taxon>
        <taxon>Actinopterygii</taxon>
        <taxon>Neopterygii</taxon>
        <taxon>Teleostei</taxon>
        <taxon>Neoteleostei</taxon>
        <taxon>Acanthomorphata</taxon>
        <taxon>Eupercaria</taxon>
        <taxon>Tetraodontiformes</taxon>
        <taxon>Tetradontoidea</taxon>
        <taxon>Tetraodontidae</taxon>
        <taxon>Tetraodon</taxon>
    </lineage>
</organism>
<sequence>MILTGHTLCLPSPATVQELFSVARDASILPEISLDPVLTTFLSLDSSAALRHQCASLQRRMSVEQRAAFSHELAQRLGGSTKVTNGGVGVVALALSLIFDLVSQQVRGAERADPEARRSQAQQVLGINSVSRIGSIIHRYLQFVPGLANDEENMAETTEIFDELLNLELLDHYERMTTKKRMSTEAMQQWLTGAAFHLHIRIHQVRLNSVPVGAAESLRRSYKSELNQLIEHYKVYLRRNVQVTAPPGPGKHKSRQSSVLKQTNPFNQTSLTCSGTAPIPVSTTTGKNNETNASGAKALEVLDQVSGQNVTNMKNRGSVGTEKKKKLSSSAGISCGGLGLLVIEPLRNVSHSVQYHQCQSPAIQQALVTRIMDALDMEQNKHFFQYTGTVFHGLLRQKESFKL</sequence>
<dbReference type="AlphaFoldDB" id="Q4SPX0"/>
<name>Q4SPX0_TETNG</name>
<reference evidence="1" key="2">
    <citation type="submission" date="2004-02" db="EMBL/GenBank/DDBJ databases">
        <authorList>
            <consortium name="Genoscope"/>
            <consortium name="Whitehead Institute Centre for Genome Research"/>
        </authorList>
    </citation>
    <scope>NUCLEOTIDE SEQUENCE</scope>
</reference>
<accession>Q4SPX0</accession>
<comment type="caution">
    <text evidence="1">The sequence shown here is derived from an EMBL/GenBank/DDBJ whole genome shotgun (WGS) entry which is preliminary data.</text>
</comment>
<reference evidence="1" key="1">
    <citation type="journal article" date="2004" name="Nature">
        <title>Genome duplication in the teleost fish Tetraodon nigroviridis reveals the early vertebrate proto-karyotype.</title>
        <authorList>
            <person name="Jaillon O."/>
            <person name="Aury J.-M."/>
            <person name="Brunet F."/>
            <person name="Petit J.-L."/>
            <person name="Stange-Thomann N."/>
            <person name="Mauceli E."/>
            <person name="Bouneau L."/>
            <person name="Fischer C."/>
            <person name="Ozouf-Costaz C."/>
            <person name="Bernot A."/>
            <person name="Nicaud S."/>
            <person name="Jaffe D."/>
            <person name="Fisher S."/>
            <person name="Lutfalla G."/>
            <person name="Dossat C."/>
            <person name="Segurens B."/>
            <person name="Dasilva C."/>
            <person name="Salanoubat M."/>
            <person name="Levy M."/>
            <person name="Boudet N."/>
            <person name="Castellano S."/>
            <person name="Anthouard V."/>
            <person name="Jubin C."/>
            <person name="Castelli V."/>
            <person name="Katinka M."/>
            <person name="Vacherie B."/>
            <person name="Biemont C."/>
            <person name="Skalli Z."/>
            <person name="Cattolico L."/>
            <person name="Poulain J."/>
            <person name="De Berardinis V."/>
            <person name="Cruaud C."/>
            <person name="Duprat S."/>
            <person name="Brottier P."/>
            <person name="Coutanceau J.-P."/>
            <person name="Gouzy J."/>
            <person name="Parra G."/>
            <person name="Lardier G."/>
            <person name="Chapple C."/>
            <person name="McKernan K.J."/>
            <person name="McEwan P."/>
            <person name="Bosak S."/>
            <person name="Kellis M."/>
            <person name="Volff J.-N."/>
            <person name="Guigo R."/>
            <person name="Zody M.C."/>
            <person name="Mesirov J."/>
            <person name="Lindblad-Toh K."/>
            <person name="Birren B."/>
            <person name="Nusbaum C."/>
            <person name="Kahn D."/>
            <person name="Robinson-Rechavi M."/>
            <person name="Laudet V."/>
            <person name="Schachter V."/>
            <person name="Quetier F."/>
            <person name="Saurin W."/>
            <person name="Scarpelli C."/>
            <person name="Wincker P."/>
            <person name="Lander E.S."/>
            <person name="Weissenbach J."/>
            <person name="Roest Crollius H."/>
        </authorList>
    </citation>
    <scope>NUCLEOTIDE SEQUENCE [LARGE SCALE GENOMIC DNA]</scope>
</reference>
<proteinExistence type="predicted"/>
<evidence type="ECO:0000313" key="1">
    <source>
        <dbReference type="EMBL" id="CAF97312.1"/>
    </source>
</evidence>